<dbReference type="InterPro" id="IPR015860">
    <property type="entry name" value="ABC_transpr_TagH-like"/>
</dbReference>
<keyword evidence="3" id="KW-0547">Nucleotide-binding</keyword>
<keyword evidence="2" id="KW-0813">Transport</keyword>
<dbReference type="CDD" id="cd10147">
    <property type="entry name" value="Wzt_C-like"/>
    <property type="match status" value="1"/>
</dbReference>
<dbReference type="InterPro" id="IPR003593">
    <property type="entry name" value="AAA+_ATPase"/>
</dbReference>
<protein>
    <submittedName>
        <fullName evidence="6">ABC-2 type transport system ATP-binding protein/lipopolysaccharide transport system ATP-binding protein</fullName>
    </submittedName>
</protein>
<dbReference type="Gene3D" id="3.40.50.300">
    <property type="entry name" value="P-loop containing nucleotide triphosphate hydrolases"/>
    <property type="match status" value="1"/>
</dbReference>
<organism evidence="6 7">
    <name type="scientific">Modestobacter versicolor</name>
    <dbReference type="NCBI Taxonomy" id="429133"/>
    <lineage>
        <taxon>Bacteria</taxon>
        <taxon>Bacillati</taxon>
        <taxon>Actinomycetota</taxon>
        <taxon>Actinomycetes</taxon>
        <taxon>Geodermatophilales</taxon>
        <taxon>Geodermatophilaceae</taxon>
        <taxon>Modestobacter</taxon>
    </lineage>
</organism>
<evidence type="ECO:0000256" key="1">
    <source>
        <dbReference type="ARBA" id="ARBA00005417"/>
    </source>
</evidence>
<dbReference type="GO" id="GO:0005524">
    <property type="term" value="F:ATP binding"/>
    <property type="evidence" value="ECO:0007669"/>
    <property type="project" value="UniProtKB-KW"/>
</dbReference>
<dbReference type="SMART" id="SM00382">
    <property type="entry name" value="AAA"/>
    <property type="match status" value="1"/>
</dbReference>
<dbReference type="GO" id="GO:0140359">
    <property type="term" value="F:ABC-type transporter activity"/>
    <property type="evidence" value="ECO:0007669"/>
    <property type="project" value="InterPro"/>
</dbReference>
<dbReference type="AlphaFoldDB" id="A0A839Y4W2"/>
<dbReference type="CDD" id="cd03220">
    <property type="entry name" value="ABC_KpsT_Wzt"/>
    <property type="match status" value="1"/>
</dbReference>
<dbReference type="PROSITE" id="PS50893">
    <property type="entry name" value="ABC_TRANSPORTER_2"/>
    <property type="match status" value="1"/>
</dbReference>
<name>A0A839Y4W2_9ACTN</name>
<dbReference type="EMBL" id="JACIBU010000001">
    <property type="protein sequence ID" value="MBB3678238.1"/>
    <property type="molecule type" value="Genomic_DNA"/>
</dbReference>
<reference evidence="6 7" key="1">
    <citation type="submission" date="2020-08" db="EMBL/GenBank/DDBJ databases">
        <title>Sequencing the genomes of 1000 actinobacteria strains.</title>
        <authorList>
            <person name="Klenk H.-P."/>
        </authorList>
    </citation>
    <scope>NUCLEOTIDE SEQUENCE [LARGE SCALE GENOMIC DNA]</scope>
    <source>
        <strain evidence="6 7">DSM 16678</strain>
    </source>
</reference>
<dbReference type="InterPro" id="IPR050683">
    <property type="entry name" value="Bact_Polysacc_Export_ATP-bd"/>
</dbReference>
<dbReference type="GO" id="GO:0016020">
    <property type="term" value="C:membrane"/>
    <property type="evidence" value="ECO:0007669"/>
    <property type="project" value="InterPro"/>
</dbReference>
<evidence type="ECO:0000256" key="2">
    <source>
        <dbReference type="ARBA" id="ARBA00022448"/>
    </source>
</evidence>
<comment type="similarity">
    <text evidence="1">Belongs to the ABC transporter superfamily.</text>
</comment>
<dbReference type="InterPro" id="IPR003439">
    <property type="entry name" value="ABC_transporter-like_ATP-bd"/>
</dbReference>
<dbReference type="Pfam" id="PF14524">
    <property type="entry name" value="Wzt_C"/>
    <property type="match status" value="1"/>
</dbReference>
<evidence type="ECO:0000313" key="7">
    <source>
        <dbReference type="Proteomes" id="UP000580718"/>
    </source>
</evidence>
<proteinExistence type="inferred from homology"/>
<evidence type="ECO:0000256" key="4">
    <source>
        <dbReference type="ARBA" id="ARBA00022840"/>
    </source>
</evidence>
<keyword evidence="4 6" id="KW-0067">ATP-binding</keyword>
<dbReference type="RefSeq" id="WP_220035784.1">
    <property type="nucleotide sequence ID" value="NZ_JACIBU010000001.1"/>
</dbReference>
<dbReference type="InterPro" id="IPR027417">
    <property type="entry name" value="P-loop_NTPase"/>
</dbReference>
<feature type="domain" description="ABC transporter" evidence="5">
    <location>
        <begin position="22"/>
        <end position="264"/>
    </location>
</feature>
<dbReference type="InterPro" id="IPR029439">
    <property type="entry name" value="Wzt_C"/>
</dbReference>
<dbReference type="Gene3D" id="2.70.50.60">
    <property type="entry name" value="abc- transporter (atp binding component) like domain"/>
    <property type="match status" value="1"/>
</dbReference>
<dbReference type="PANTHER" id="PTHR46743">
    <property type="entry name" value="TEICHOIC ACIDS EXPORT ATP-BINDING PROTEIN TAGH"/>
    <property type="match status" value="1"/>
</dbReference>
<evidence type="ECO:0000313" key="6">
    <source>
        <dbReference type="EMBL" id="MBB3678238.1"/>
    </source>
</evidence>
<gene>
    <name evidence="6" type="ORF">FHX36_003973</name>
</gene>
<evidence type="ECO:0000259" key="5">
    <source>
        <dbReference type="PROSITE" id="PS50893"/>
    </source>
</evidence>
<accession>A0A839Y4W2</accession>
<dbReference type="SUPFAM" id="SSF52540">
    <property type="entry name" value="P-loop containing nucleoside triphosphate hydrolases"/>
    <property type="match status" value="1"/>
</dbReference>
<sequence>MSVFSPMQTEDVPEEAPREAAISVRDVTKKFRLHNDRKTNVKEMFSSRERRNRSEDFWALKGVTLDIPRGRTFGLIGHNGSGKSTLLKLVAGIHRPSSGSITAHGRVSAMLELGAGFHPEMSGRDNIYLNGSILGMTRKQIDAAMDEIIAFSGLEEFIDTPVKVYSSGMYVRLGFAIAVNLEPEILIIDEVIAVGDEAFQRRCFDHLYELRRKGVTIVLVTHSLALVADLCDEAAWLDGGTLKRVGPAREVVDDYLSAVNEREAAADDAEAAATGQTDVVVTDDDEFEGRTPRRGSGEIRVTGIQFLDQDGVERKFLSTGRPCTVRISYQATEDLPDVTFGLAFVHESGVQAAGPNSGYGPDTFVVPAGTGAVDYTVDSLPLQPGEFLLSVAAVDKGHMYDYIDRAFVLKVRAEDVVTEPGLVRMPGRWRQHTAAAPAIEQ</sequence>
<comment type="caution">
    <text evidence="6">The sequence shown here is derived from an EMBL/GenBank/DDBJ whole genome shotgun (WGS) entry which is preliminary data.</text>
</comment>
<dbReference type="PANTHER" id="PTHR46743:SF2">
    <property type="entry name" value="TEICHOIC ACIDS EXPORT ATP-BINDING PROTEIN TAGH"/>
    <property type="match status" value="1"/>
</dbReference>
<dbReference type="Proteomes" id="UP000580718">
    <property type="component" value="Unassembled WGS sequence"/>
</dbReference>
<dbReference type="Pfam" id="PF00005">
    <property type="entry name" value="ABC_tran"/>
    <property type="match status" value="1"/>
</dbReference>
<dbReference type="GO" id="GO:0016887">
    <property type="term" value="F:ATP hydrolysis activity"/>
    <property type="evidence" value="ECO:0007669"/>
    <property type="project" value="InterPro"/>
</dbReference>
<evidence type="ECO:0000256" key="3">
    <source>
        <dbReference type="ARBA" id="ARBA00022741"/>
    </source>
</evidence>